<organism evidence="17 18">
    <name type="scientific">Bradyrhizobium icense</name>
    <dbReference type="NCBI Taxonomy" id="1274631"/>
    <lineage>
        <taxon>Bacteria</taxon>
        <taxon>Pseudomonadati</taxon>
        <taxon>Pseudomonadota</taxon>
        <taxon>Alphaproteobacteria</taxon>
        <taxon>Hyphomicrobiales</taxon>
        <taxon>Nitrobacteraceae</taxon>
        <taxon>Bradyrhizobium</taxon>
    </lineage>
</organism>
<evidence type="ECO:0000259" key="16">
    <source>
        <dbReference type="Pfam" id="PF07992"/>
    </source>
</evidence>
<dbReference type="GO" id="GO:0004148">
    <property type="term" value="F:dihydrolipoyl dehydrogenase (NADH) activity"/>
    <property type="evidence" value="ECO:0007669"/>
    <property type="project" value="UniProtKB-EC"/>
</dbReference>
<evidence type="ECO:0000256" key="14">
    <source>
        <dbReference type="RuleBase" id="RU003692"/>
    </source>
</evidence>
<evidence type="ECO:0000256" key="4">
    <source>
        <dbReference type="ARBA" id="ARBA00022630"/>
    </source>
</evidence>
<dbReference type="InterPro" id="IPR006258">
    <property type="entry name" value="Lipoamide_DH"/>
</dbReference>
<comment type="catalytic activity">
    <reaction evidence="10 14">
        <text>N(6)-[(R)-dihydrolipoyl]-L-lysyl-[protein] + NAD(+) = N(6)-[(R)-lipoyl]-L-lysyl-[protein] + NADH + H(+)</text>
        <dbReference type="Rhea" id="RHEA:15045"/>
        <dbReference type="Rhea" id="RHEA-COMP:10474"/>
        <dbReference type="Rhea" id="RHEA-COMP:10475"/>
        <dbReference type="ChEBI" id="CHEBI:15378"/>
        <dbReference type="ChEBI" id="CHEBI:57540"/>
        <dbReference type="ChEBI" id="CHEBI:57945"/>
        <dbReference type="ChEBI" id="CHEBI:83099"/>
        <dbReference type="ChEBI" id="CHEBI:83100"/>
        <dbReference type="EC" id="1.8.1.4"/>
    </reaction>
</comment>
<keyword evidence="8" id="KW-1015">Disulfide bond</keyword>
<evidence type="ECO:0000256" key="5">
    <source>
        <dbReference type="ARBA" id="ARBA00022827"/>
    </source>
</evidence>
<keyword evidence="7 12" id="KW-0520">NAD</keyword>
<dbReference type="AlphaFoldDB" id="A0A1B1UBK3"/>
<evidence type="ECO:0000256" key="1">
    <source>
        <dbReference type="ARBA" id="ARBA00007532"/>
    </source>
</evidence>
<reference evidence="17 18" key="1">
    <citation type="submission" date="2016-07" db="EMBL/GenBank/DDBJ databases">
        <title>Complete genome sequence of Bradyrhizobium icense LMTR 13T, a potential inoculant strain isolated from lima bean (Phaseolus lunatus) in Peru.</title>
        <authorList>
            <person name="Ormeno-Orrillo E."/>
            <person name="Duran D."/>
            <person name="Rogel M.A."/>
            <person name="Rey L."/>
            <person name="Imperial J."/>
            <person name="Ruiz-Argueso T."/>
            <person name="Martinez-Romero E."/>
        </authorList>
    </citation>
    <scope>NUCLEOTIDE SEQUENCE [LARGE SCALE GENOMIC DNA]</scope>
    <source>
        <strain evidence="17 18">LMTR 13</strain>
    </source>
</reference>
<comment type="similarity">
    <text evidence="1 14">Belongs to the class-I pyridine nucleotide-disulfide oxidoreductase family.</text>
</comment>
<keyword evidence="6 14" id="KW-0560">Oxidoreductase</keyword>
<comment type="miscellaneous">
    <text evidence="14">The active site is a redox-active disulfide bond.</text>
</comment>
<dbReference type="EC" id="1.8.1.4" evidence="2 14"/>
<evidence type="ECO:0000256" key="10">
    <source>
        <dbReference type="ARBA" id="ARBA00049187"/>
    </source>
</evidence>
<evidence type="ECO:0000256" key="13">
    <source>
        <dbReference type="PIRSR" id="PIRSR000350-4"/>
    </source>
</evidence>
<dbReference type="SUPFAM" id="SSF51905">
    <property type="entry name" value="FAD/NAD(P)-binding domain"/>
    <property type="match status" value="1"/>
</dbReference>
<dbReference type="InterPro" id="IPR016156">
    <property type="entry name" value="FAD/NAD-linked_Rdtase_dimer_sf"/>
</dbReference>
<dbReference type="InterPro" id="IPR004099">
    <property type="entry name" value="Pyr_nucl-diS_OxRdtase_dimer"/>
</dbReference>
<name>A0A1B1UBK3_9BRAD</name>
<dbReference type="InterPro" id="IPR036188">
    <property type="entry name" value="FAD/NAD-bd_sf"/>
</dbReference>
<dbReference type="InterPro" id="IPR023753">
    <property type="entry name" value="FAD/NAD-binding_dom"/>
</dbReference>
<feature type="binding site" evidence="12">
    <location>
        <position position="311"/>
    </location>
    <ligand>
        <name>FAD</name>
        <dbReference type="ChEBI" id="CHEBI:57692"/>
    </ligand>
</feature>
<evidence type="ECO:0000256" key="7">
    <source>
        <dbReference type="ARBA" id="ARBA00023027"/>
    </source>
</evidence>
<keyword evidence="18" id="KW-1185">Reference proteome</keyword>
<dbReference type="OrthoDB" id="9776382at2"/>
<dbReference type="Pfam" id="PF07992">
    <property type="entry name" value="Pyr_redox_2"/>
    <property type="match status" value="1"/>
</dbReference>
<proteinExistence type="inferred from homology"/>
<evidence type="ECO:0000313" key="18">
    <source>
        <dbReference type="Proteomes" id="UP000092839"/>
    </source>
</evidence>
<dbReference type="KEGG" id="bic:LMTR13_08165"/>
<dbReference type="Pfam" id="PF02852">
    <property type="entry name" value="Pyr_redox_dim"/>
    <property type="match status" value="1"/>
</dbReference>
<evidence type="ECO:0000256" key="2">
    <source>
        <dbReference type="ARBA" id="ARBA00012608"/>
    </source>
</evidence>
<feature type="domain" description="FAD/NAD(P)-binding" evidence="16">
    <location>
        <begin position="7"/>
        <end position="326"/>
    </location>
</feature>
<sequence length="461" mass="48191">MTRLTCEVLVIGAGPGGYVCAIRAGQLGLDTIIVEKDSLGGTCLNVGCIPSKALIHAAEEYRRAADVSTVTETGLTVGEVAIDLARTMSWKDGIVRRLNGGVAALLRRAKVRVLNGSARLLDGKSCAVATASKTLEISAEHIVIATGSEPVELAQLPFGGRVVSSTEIVSLKAIPRSMVVIGAGYIGVELGMAYAKLGTSVTLLEAAPQLLSNYDPELVRPVASRFSELGGKLILGGSAEGMGPDERTLQVRMSSGEQIALEADVFLVSAGRKARLDGFGLNQLDLMRAGSYLAIDEQCRTSMRHVWAVGDVTGEPMLAHRAMAQGKVVAEAIAGSKRRFEPTCIPAVCYADPEIVTVGLNPSEAPAGSKTAKFPFAANGRSLTSGSETGFIRIVYGEVDHRVLGIQAVGNGVAELSAAFALCIEMRCRIEDVALTIHAHPTLGEAFQEAALLASGDGLHG</sequence>
<dbReference type="InterPro" id="IPR012999">
    <property type="entry name" value="Pyr_OxRdtase_I_AS"/>
</dbReference>
<feature type="disulfide bond" description="Redox-active" evidence="13">
    <location>
        <begin position="43"/>
        <end position="48"/>
    </location>
</feature>
<feature type="binding site" evidence="12">
    <location>
        <begin position="317"/>
        <end position="320"/>
    </location>
    <ligand>
        <name>FAD</name>
        <dbReference type="ChEBI" id="CHEBI:57692"/>
    </ligand>
</feature>
<dbReference type="SUPFAM" id="SSF55424">
    <property type="entry name" value="FAD/NAD-linked reductases, dimerisation (C-terminal) domain"/>
    <property type="match status" value="1"/>
</dbReference>
<gene>
    <name evidence="17" type="ORF">LMTR13_08165</name>
</gene>
<dbReference type="Gene3D" id="3.50.50.60">
    <property type="entry name" value="FAD/NAD(P)-binding domain"/>
    <property type="match status" value="2"/>
</dbReference>
<dbReference type="InterPro" id="IPR001100">
    <property type="entry name" value="Pyr_nuc-diS_OxRdtase"/>
</dbReference>
<dbReference type="PRINTS" id="PR00411">
    <property type="entry name" value="PNDRDTASEI"/>
</dbReference>
<protein>
    <recommendedName>
        <fullName evidence="3 14">Dihydrolipoyl dehydrogenase</fullName>
        <ecNumber evidence="2 14">1.8.1.4</ecNumber>
    </recommendedName>
</protein>
<dbReference type="PRINTS" id="PR00368">
    <property type="entry name" value="FADPNR"/>
</dbReference>
<evidence type="ECO:0000259" key="15">
    <source>
        <dbReference type="Pfam" id="PF02852"/>
    </source>
</evidence>
<dbReference type="Proteomes" id="UP000092839">
    <property type="component" value="Chromosome"/>
</dbReference>
<feature type="domain" description="Pyridine nucleotide-disulphide oxidoreductase dimerisation" evidence="15">
    <location>
        <begin position="345"/>
        <end position="451"/>
    </location>
</feature>
<dbReference type="RefSeq" id="WP_065727444.1">
    <property type="nucleotide sequence ID" value="NZ_CP016428.1"/>
</dbReference>
<evidence type="ECO:0000256" key="3">
    <source>
        <dbReference type="ARBA" id="ARBA00016961"/>
    </source>
</evidence>
<evidence type="ECO:0000256" key="6">
    <source>
        <dbReference type="ARBA" id="ARBA00023002"/>
    </source>
</evidence>
<feature type="binding site" evidence="12">
    <location>
        <position position="271"/>
    </location>
    <ligand>
        <name>NAD(+)</name>
        <dbReference type="ChEBI" id="CHEBI:57540"/>
    </ligand>
</feature>
<feature type="binding site" evidence="12">
    <location>
        <position position="205"/>
    </location>
    <ligand>
        <name>NAD(+)</name>
        <dbReference type="ChEBI" id="CHEBI:57540"/>
    </ligand>
</feature>
<feature type="binding site" evidence="12">
    <location>
        <begin position="182"/>
        <end position="189"/>
    </location>
    <ligand>
        <name>NAD(+)</name>
        <dbReference type="ChEBI" id="CHEBI:57540"/>
    </ligand>
</feature>
<dbReference type="GO" id="GO:0050660">
    <property type="term" value="F:flavin adenine dinucleotide binding"/>
    <property type="evidence" value="ECO:0007669"/>
    <property type="project" value="InterPro"/>
</dbReference>
<feature type="active site" description="Proton acceptor" evidence="11">
    <location>
        <position position="440"/>
    </location>
</feature>
<dbReference type="InterPro" id="IPR050151">
    <property type="entry name" value="Class-I_Pyr_Nuc-Dis_Oxidored"/>
</dbReference>
<evidence type="ECO:0000256" key="11">
    <source>
        <dbReference type="PIRSR" id="PIRSR000350-2"/>
    </source>
</evidence>
<keyword evidence="5 12" id="KW-0274">FAD</keyword>
<keyword evidence="4 14" id="KW-0285">Flavoprotein</keyword>
<evidence type="ECO:0000256" key="8">
    <source>
        <dbReference type="ARBA" id="ARBA00023157"/>
    </source>
</evidence>
<comment type="cofactor">
    <cofactor evidence="12 14">
        <name>FAD</name>
        <dbReference type="ChEBI" id="CHEBI:57692"/>
    </cofactor>
    <text evidence="12 14">Binds 1 FAD per subunit.</text>
</comment>
<dbReference type="EMBL" id="CP016428">
    <property type="protein sequence ID" value="ANW00158.1"/>
    <property type="molecule type" value="Genomic_DNA"/>
</dbReference>
<dbReference type="Gene3D" id="3.30.390.30">
    <property type="match status" value="1"/>
</dbReference>
<evidence type="ECO:0000313" key="17">
    <source>
        <dbReference type="EMBL" id="ANW00158.1"/>
    </source>
</evidence>
<dbReference type="NCBIfam" id="TIGR01350">
    <property type="entry name" value="lipoamide_DH"/>
    <property type="match status" value="1"/>
</dbReference>
<dbReference type="PANTHER" id="PTHR22912:SF160">
    <property type="entry name" value="DIHYDROLIPOYL DEHYDROGENASE"/>
    <property type="match status" value="1"/>
</dbReference>
<evidence type="ECO:0000256" key="9">
    <source>
        <dbReference type="ARBA" id="ARBA00023284"/>
    </source>
</evidence>
<dbReference type="FunFam" id="3.30.390.30:FF:000001">
    <property type="entry name" value="Dihydrolipoyl dehydrogenase"/>
    <property type="match status" value="1"/>
</dbReference>
<dbReference type="PROSITE" id="PS00076">
    <property type="entry name" value="PYRIDINE_REDOX_1"/>
    <property type="match status" value="1"/>
</dbReference>
<dbReference type="STRING" id="1274631.LMTR13_08165"/>
<dbReference type="GO" id="GO:0006103">
    <property type="term" value="P:2-oxoglutarate metabolic process"/>
    <property type="evidence" value="ECO:0007669"/>
    <property type="project" value="TreeGrafter"/>
</dbReference>
<dbReference type="PANTHER" id="PTHR22912">
    <property type="entry name" value="DISULFIDE OXIDOREDUCTASE"/>
    <property type="match status" value="1"/>
</dbReference>
<dbReference type="PIRSF" id="PIRSF000350">
    <property type="entry name" value="Mercury_reductase_MerA"/>
    <property type="match status" value="1"/>
</dbReference>
<keyword evidence="12" id="KW-0547">Nucleotide-binding</keyword>
<feature type="binding site" evidence="12">
    <location>
        <position position="52"/>
    </location>
    <ligand>
        <name>FAD</name>
        <dbReference type="ChEBI" id="CHEBI:57692"/>
    </ligand>
</feature>
<feature type="binding site" evidence="12">
    <location>
        <begin position="146"/>
        <end position="148"/>
    </location>
    <ligand>
        <name>FAD</name>
        <dbReference type="ChEBI" id="CHEBI:57692"/>
    </ligand>
</feature>
<keyword evidence="9 14" id="KW-0676">Redox-active center</keyword>
<evidence type="ECO:0000256" key="12">
    <source>
        <dbReference type="PIRSR" id="PIRSR000350-3"/>
    </source>
</evidence>
<accession>A0A1B1UBK3</accession>